<dbReference type="Proteomes" id="UP000202958">
    <property type="component" value="Segment"/>
</dbReference>
<comment type="subcellular location">
    <subcellularLocation>
        <location evidence="1">Virion</location>
    </subcellularLocation>
</comment>
<dbReference type="Gene3D" id="3.30.470.30">
    <property type="entry name" value="DNA ligase/mRNA capping enzyme"/>
    <property type="match status" value="1"/>
</dbReference>
<comment type="similarity">
    <text evidence="2">Belongs to the ATP-dependent DNA ligase family.</text>
</comment>
<dbReference type="GO" id="GO:0006260">
    <property type="term" value="P:DNA replication"/>
    <property type="evidence" value="ECO:0007669"/>
    <property type="project" value="UniProtKB-KW"/>
</dbReference>
<dbReference type="InterPro" id="IPR012340">
    <property type="entry name" value="NA-bd_OB-fold"/>
</dbReference>
<reference evidence="12 13" key="1">
    <citation type="submission" date="2015-04" db="EMBL/GenBank/DDBJ databases">
        <authorList>
            <person name="Hodson T.S."/>
            <person name="Hyde J.R."/>
            <person name="Schouten J.T."/>
            <person name="Crockett J.T."/>
            <person name="Smith T.A."/>
            <person name="Merrill B.D."/>
            <person name="Crook M.B."/>
            <person name="Griffitts J.S."/>
            <person name="Burnett S.H."/>
            <person name="Grose J.H."/>
            <person name="Breakwell D.P."/>
        </authorList>
    </citation>
    <scope>NUCLEOTIDE SEQUENCE [LARGE SCALE GENOMIC DNA]</scope>
</reference>
<name>A0A0F6YPI5_9CAUD</name>
<keyword evidence="4 12" id="KW-0436">Ligase</keyword>
<dbReference type="GO" id="GO:0006281">
    <property type="term" value="P:DNA repair"/>
    <property type="evidence" value="ECO:0007669"/>
    <property type="project" value="UniProtKB-KW"/>
</dbReference>
<evidence type="ECO:0000313" key="13">
    <source>
        <dbReference type="Proteomes" id="UP000202958"/>
    </source>
</evidence>
<accession>A0A0F6YPI5</accession>
<keyword evidence="7" id="KW-0946">Virion</keyword>
<dbReference type="GO" id="GO:0044423">
    <property type="term" value="C:virion component"/>
    <property type="evidence" value="ECO:0007669"/>
    <property type="project" value="UniProtKB-KW"/>
</dbReference>
<feature type="domain" description="ATP-dependent DNA ligase family profile" evidence="11">
    <location>
        <begin position="198"/>
        <end position="363"/>
    </location>
</feature>
<gene>
    <name evidence="12" type="ORF">PHIN3_331</name>
</gene>
<dbReference type="KEGG" id="vg:26639066"/>
<dbReference type="PROSITE" id="PS50160">
    <property type="entry name" value="DNA_LIGASE_A3"/>
    <property type="match status" value="1"/>
</dbReference>
<comment type="function">
    <text evidence="10">Very low-fidelity DNA ligase that seals nicks in double-stranded DNA during DNA repair. Together with the viral repair DNA polymerase X, fills the single nucleotide gaps generated by the AP endonuclease. It is not essential for viral replication and recombination. Displays a very low adenylation activity towards DNA with 3'-dideoxy- or 3'-amino-terminated nicks compared to regular nick DNA.</text>
</comment>
<keyword evidence="5" id="KW-0235">DNA replication</keyword>
<proteinExistence type="inferred from homology"/>
<dbReference type="CDD" id="cd07896">
    <property type="entry name" value="Adenylation_kDNA_ligase_like"/>
    <property type="match status" value="1"/>
</dbReference>
<evidence type="ECO:0000256" key="6">
    <source>
        <dbReference type="ARBA" id="ARBA00022763"/>
    </source>
</evidence>
<dbReference type="GO" id="GO:0006310">
    <property type="term" value="P:DNA recombination"/>
    <property type="evidence" value="ECO:0007669"/>
    <property type="project" value="InterPro"/>
</dbReference>
<organism evidence="12 13">
    <name type="scientific">Sinorhizobium phage phiN3</name>
    <dbReference type="NCBI Taxonomy" id="1647405"/>
    <lineage>
        <taxon>Viruses</taxon>
        <taxon>Duplodnaviria</taxon>
        <taxon>Heunggongvirae</taxon>
        <taxon>Uroviricota</taxon>
        <taxon>Caudoviricetes</taxon>
        <taxon>Emdodecavirus</taxon>
        <taxon>Emdodecavirus N3</taxon>
    </lineage>
</organism>
<dbReference type="SUPFAM" id="SSF56091">
    <property type="entry name" value="DNA ligase/mRNA capping enzyme, catalytic domain"/>
    <property type="match status" value="1"/>
</dbReference>
<keyword evidence="13" id="KW-1185">Reference proteome</keyword>
<dbReference type="InterPro" id="IPR012310">
    <property type="entry name" value="DNA_ligase_ATP-dep_cent"/>
</dbReference>
<dbReference type="EMBL" id="KR052482">
    <property type="protein sequence ID" value="AKF13594.1"/>
    <property type="molecule type" value="Genomic_DNA"/>
</dbReference>
<evidence type="ECO:0000256" key="10">
    <source>
        <dbReference type="ARBA" id="ARBA00046002"/>
    </source>
</evidence>
<dbReference type="RefSeq" id="YP_009212571.1">
    <property type="nucleotide sequence ID" value="NC_028945.1"/>
</dbReference>
<keyword evidence="8" id="KW-0234">DNA repair</keyword>
<protein>
    <recommendedName>
        <fullName evidence="3">DNA ligase</fullName>
    </recommendedName>
    <alternativeName>
        <fullName evidence="9">Polydeoxyribonucleotide synthase [ATP]</fullName>
    </alternativeName>
</protein>
<evidence type="ECO:0000256" key="9">
    <source>
        <dbReference type="ARBA" id="ARBA00032896"/>
    </source>
</evidence>
<evidence type="ECO:0000256" key="4">
    <source>
        <dbReference type="ARBA" id="ARBA00022598"/>
    </source>
</evidence>
<dbReference type="Pfam" id="PF01068">
    <property type="entry name" value="DNA_ligase_A_M"/>
    <property type="match status" value="1"/>
</dbReference>
<dbReference type="PANTHER" id="PTHR47810">
    <property type="entry name" value="DNA LIGASE"/>
    <property type="match status" value="1"/>
</dbReference>
<dbReference type="InterPro" id="IPR050326">
    <property type="entry name" value="NAD_dep_DNA_ligaseB"/>
</dbReference>
<evidence type="ECO:0000259" key="11">
    <source>
        <dbReference type="PROSITE" id="PS50160"/>
    </source>
</evidence>
<evidence type="ECO:0000256" key="3">
    <source>
        <dbReference type="ARBA" id="ARBA00013308"/>
    </source>
</evidence>
<dbReference type="PANTHER" id="PTHR47810:SF5">
    <property type="entry name" value="LIGASE, PUTATIVE-RELATED"/>
    <property type="match status" value="1"/>
</dbReference>
<dbReference type="GO" id="GO:0003910">
    <property type="term" value="F:DNA ligase (ATP) activity"/>
    <property type="evidence" value="ECO:0007669"/>
    <property type="project" value="InterPro"/>
</dbReference>
<evidence type="ECO:0000256" key="1">
    <source>
        <dbReference type="ARBA" id="ARBA00004328"/>
    </source>
</evidence>
<dbReference type="GeneID" id="26639066"/>
<sequence>MIDDRKMSTLYKIDENDNIREWFIQLDGNRYCVHSGIQGGKTVVSKWKEAKPKNVGKANEVCAEQQAILEVERKYVEQKKTGGYYDTVELAREGFKTYFQPMLAEKWKDRKPTWGATFPLWSQPKLDGCRAVSTYDALKSREGEAFITPTKIIKIMKRLHEIYPSYVFDGELYNHKYRNDFEKIVSLIRKQKPTEAHIEECNEKIEYHIYDMFDRNRPDLPFSERFAILQGILHDFDERIVLVETKLVHNEEELDALYGEYLENEFEGQMVRVDGPYEMRRSKTLLKRKEFEDAEFQIESVEEGEGNWSGALKVVWIKLEDGRNQKATPRGTYDDLAALLKEADTLPGTDVTVRFQGRTGGGKLRFPIVTVFWRGKRDV</sequence>
<dbReference type="GO" id="GO:0005524">
    <property type="term" value="F:ATP binding"/>
    <property type="evidence" value="ECO:0007669"/>
    <property type="project" value="InterPro"/>
</dbReference>
<keyword evidence="6" id="KW-0227">DNA damage</keyword>
<evidence type="ECO:0000313" key="12">
    <source>
        <dbReference type="EMBL" id="AKF13594.1"/>
    </source>
</evidence>
<dbReference type="OrthoDB" id="7380at10239"/>
<dbReference type="SUPFAM" id="SSF50249">
    <property type="entry name" value="Nucleic acid-binding proteins"/>
    <property type="match status" value="1"/>
</dbReference>
<evidence type="ECO:0000256" key="7">
    <source>
        <dbReference type="ARBA" id="ARBA00022844"/>
    </source>
</evidence>
<evidence type="ECO:0000256" key="2">
    <source>
        <dbReference type="ARBA" id="ARBA00007572"/>
    </source>
</evidence>
<evidence type="ECO:0000256" key="8">
    <source>
        <dbReference type="ARBA" id="ARBA00023204"/>
    </source>
</evidence>
<evidence type="ECO:0000256" key="5">
    <source>
        <dbReference type="ARBA" id="ARBA00022705"/>
    </source>
</evidence>